<feature type="non-terminal residue" evidence="1">
    <location>
        <position position="76"/>
    </location>
</feature>
<name>A0A564YEZ7_HYMDI</name>
<sequence length="76" mass="8750">MNKLNLVSNKSGENYIEISRILPLLPYADWLDSYAEVALAGLRESLRRLLSSSTYASHNRHLPGLIFKYIQHFGMR</sequence>
<dbReference type="EMBL" id="CABIJS010000177">
    <property type="protein sequence ID" value="VUZ45519.1"/>
    <property type="molecule type" value="Genomic_DNA"/>
</dbReference>
<reference evidence="1 2" key="1">
    <citation type="submission" date="2019-07" db="EMBL/GenBank/DDBJ databases">
        <authorList>
            <person name="Jastrzebski P J."/>
            <person name="Paukszto L."/>
            <person name="Jastrzebski P J."/>
        </authorList>
    </citation>
    <scope>NUCLEOTIDE SEQUENCE [LARGE SCALE GENOMIC DNA]</scope>
    <source>
        <strain evidence="1 2">WMS-il1</strain>
    </source>
</reference>
<organism evidence="1 2">
    <name type="scientific">Hymenolepis diminuta</name>
    <name type="common">Rat tapeworm</name>
    <dbReference type="NCBI Taxonomy" id="6216"/>
    <lineage>
        <taxon>Eukaryota</taxon>
        <taxon>Metazoa</taxon>
        <taxon>Spiralia</taxon>
        <taxon>Lophotrochozoa</taxon>
        <taxon>Platyhelminthes</taxon>
        <taxon>Cestoda</taxon>
        <taxon>Eucestoda</taxon>
        <taxon>Cyclophyllidea</taxon>
        <taxon>Hymenolepididae</taxon>
        <taxon>Hymenolepis</taxon>
    </lineage>
</organism>
<evidence type="ECO:0000313" key="2">
    <source>
        <dbReference type="Proteomes" id="UP000321570"/>
    </source>
</evidence>
<evidence type="ECO:0000313" key="1">
    <source>
        <dbReference type="EMBL" id="VUZ45519.1"/>
    </source>
</evidence>
<dbReference type="AlphaFoldDB" id="A0A564YEZ7"/>
<accession>A0A564YEZ7</accession>
<protein>
    <submittedName>
        <fullName evidence="1">Uncharacterized protein</fullName>
    </submittedName>
</protein>
<keyword evidence="2" id="KW-1185">Reference proteome</keyword>
<dbReference type="Proteomes" id="UP000321570">
    <property type="component" value="Unassembled WGS sequence"/>
</dbReference>
<proteinExistence type="predicted"/>
<gene>
    <name evidence="1" type="ORF">WMSIL1_LOCUS5518</name>
</gene>